<name>A0A0V1HBF3_9BILA</name>
<feature type="non-terminal residue" evidence="1">
    <location>
        <position position="48"/>
    </location>
</feature>
<proteinExistence type="predicted"/>
<comment type="caution">
    <text evidence="1">The sequence shown here is derived from an EMBL/GenBank/DDBJ whole genome shotgun (WGS) entry which is preliminary data.</text>
</comment>
<protein>
    <submittedName>
        <fullName evidence="1">Uncharacterized protein</fullName>
    </submittedName>
</protein>
<keyword evidence="2" id="KW-1185">Reference proteome</keyword>
<sequence length="48" mass="5491">MNICICIYNVINRFCLLASDRNDEKNDLHKGGIALIRSDDNFHLIDSP</sequence>
<dbReference type="AlphaFoldDB" id="A0A0V1HBF3"/>
<dbReference type="EMBL" id="JYDP01000097">
    <property type="protein sequence ID" value="KRZ07722.1"/>
    <property type="molecule type" value="Genomic_DNA"/>
</dbReference>
<accession>A0A0V1HBF3</accession>
<evidence type="ECO:0000313" key="2">
    <source>
        <dbReference type="Proteomes" id="UP000055024"/>
    </source>
</evidence>
<organism evidence="1 2">
    <name type="scientific">Trichinella zimbabwensis</name>
    <dbReference type="NCBI Taxonomy" id="268475"/>
    <lineage>
        <taxon>Eukaryota</taxon>
        <taxon>Metazoa</taxon>
        <taxon>Ecdysozoa</taxon>
        <taxon>Nematoda</taxon>
        <taxon>Enoplea</taxon>
        <taxon>Dorylaimia</taxon>
        <taxon>Trichinellida</taxon>
        <taxon>Trichinellidae</taxon>
        <taxon>Trichinella</taxon>
    </lineage>
</organism>
<dbReference type="Proteomes" id="UP000055024">
    <property type="component" value="Unassembled WGS sequence"/>
</dbReference>
<reference evidence="1 2" key="1">
    <citation type="submission" date="2015-01" db="EMBL/GenBank/DDBJ databases">
        <title>Evolution of Trichinella species and genotypes.</title>
        <authorList>
            <person name="Korhonen P.K."/>
            <person name="Edoardo P."/>
            <person name="Giuseppe L.R."/>
            <person name="Gasser R.B."/>
        </authorList>
    </citation>
    <scope>NUCLEOTIDE SEQUENCE [LARGE SCALE GENOMIC DNA]</scope>
    <source>
        <strain evidence="1">ISS1029</strain>
    </source>
</reference>
<gene>
    <name evidence="1" type="ORF">T11_5162</name>
</gene>
<evidence type="ECO:0000313" key="1">
    <source>
        <dbReference type="EMBL" id="KRZ07722.1"/>
    </source>
</evidence>